<accession>A0ABR2FF32</accession>
<gene>
    <name evidence="1" type="ORF">V6N12_069859</name>
</gene>
<proteinExistence type="predicted"/>
<name>A0ABR2FF32_9ROSI</name>
<organism evidence="1 2">
    <name type="scientific">Hibiscus sabdariffa</name>
    <name type="common">roselle</name>
    <dbReference type="NCBI Taxonomy" id="183260"/>
    <lineage>
        <taxon>Eukaryota</taxon>
        <taxon>Viridiplantae</taxon>
        <taxon>Streptophyta</taxon>
        <taxon>Embryophyta</taxon>
        <taxon>Tracheophyta</taxon>
        <taxon>Spermatophyta</taxon>
        <taxon>Magnoliopsida</taxon>
        <taxon>eudicotyledons</taxon>
        <taxon>Gunneridae</taxon>
        <taxon>Pentapetalae</taxon>
        <taxon>rosids</taxon>
        <taxon>malvids</taxon>
        <taxon>Malvales</taxon>
        <taxon>Malvaceae</taxon>
        <taxon>Malvoideae</taxon>
        <taxon>Hibiscus</taxon>
    </lineage>
</organism>
<comment type="caution">
    <text evidence="1">The sequence shown here is derived from an EMBL/GenBank/DDBJ whole genome shotgun (WGS) entry which is preliminary data.</text>
</comment>
<dbReference type="Proteomes" id="UP001472677">
    <property type="component" value="Unassembled WGS sequence"/>
</dbReference>
<evidence type="ECO:0000313" key="1">
    <source>
        <dbReference type="EMBL" id="KAK8579536.1"/>
    </source>
</evidence>
<protein>
    <submittedName>
        <fullName evidence="1">Uncharacterized protein</fullName>
    </submittedName>
</protein>
<reference evidence="1 2" key="1">
    <citation type="journal article" date="2024" name="G3 (Bethesda)">
        <title>Genome assembly of Hibiscus sabdariffa L. provides insights into metabolisms of medicinal natural products.</title>
        <authorList>
            <person name="Kim T."/>
        </authorList>
    </citation>
    <scope>NUCLEOTIDE SEQUENCE [LARGE SCALE GENOMIC DNA]</scope>
    <source>
        <strain evidence="1">TK-2024</strain>
        <tissue evidence="1">Old leaves</tissue>
    </source>
</reference>
<sequence>MLYPHLKSANLQNSQAFVAAPPDLLFSTPSFIMRGTVASSIAFSPKDMKMHVFASSNLIFKAFGSLTLPLNLYIHHISTRTLSFSSKNITSDDISALTYLCFRTNKPMETHFLSCYGTSSTKGGQVLYPPPFQNQRLVSYHFIALSRSKGNKCCTHLRNMQAFKIRTSSLQLLWSSYSQCHPSA</sequence>
<dbReference type="EMBL" id="JBBPBM010000006">
    <property type="protein sequence ID" value="KAK8579536.1"/>
    <property type="molecule type" value="Genomic_DNA"/>
</dbReference>
<keyword evidence="2" id="KW-1185">Reference proteome</keyword>
<evidence type="ECO:0000313" key="2">
    <source>
        <dbReference type="Proteomes" id="UP001472677"/>
    </source>
</evidence>